<dbReference type="Pfam" id="PF00440">
    <property type="entry name" value="TetR_N"/>
    <property type="match status" value="1"/>
</dbReference>
<dbReference type="Gene3D" id="1.10.357.10">
    <property type="entry name" value="Tetracycline Repressor, domain 2"/>
    <property type="match status" value="1"/>
</dbReference>
<feature type="domain" description="HTH tetR-type" evidence="3">
    <location>
        <begin position="35"/>
        <end position="95"/>
    </location>
</feature>
<evidence type="ECO:0000313" key="4">
    <source>
        <dbReference type="EMBL" id="SFW53905.1"/>
    </source>
</evidence>
<dbReference type="GO" id="GO:0000976">
    <property type="term" value="F:transcription cis-regulatory region binding"/>
    <property type="evidence" value="ECO:0007669"/>
    <property type="project" value="TreeGrafter"/>
</dbReference>
<dbReference type="PANTHER" id="PTHR30055">
    <property type="entry name" value="HTH-TYPE TRANSCRIPTIONAL REGULATOR RUTR"/>
    <property type="match status" value="1"/>
</dbReference>
<dbReference type="InterPro" id="IPR050109">
    <property type="entry name" value="HTH-type_TetR-like_transc_reg"/>
</dbReference>
<dbReference type="InterPro" id="IPR001647">
    <property type="entry name" value="HTH_TetR"/>
</dbReference>
<dbReference type="InterPro" id="IPR041678">
    <property type="entry name" value="TetR_C_16"/>
</dbReference>
<keyword evidence="1 2" id="KW-0238">DNA-binding</keyword>
<comment type="caution">
    <text evidence="4">The sequence shown here is derived from an EMBL/GenBank/DDBJ whole genome shotgun (WGS) entry which is preliminary data.</text>
</comment>
<dbReference type="InterPro" id="IPR009057">
    <property type="entry name" value="Homeodomain-like_sf"/>
</dbReference>
<dbReference type="PRINTS" id="PR00455">
    <property type="entry name" value="HTHTETR"/>
</dbReference>
<evidence type="ECO:0000256" key="2">
    <source>
        <dbReference type="PROSITE-ProRule" id="PRU00335"/>
    </source>
</evidence>
<accession>A0AA94HTA4</accession>
<dbReference type="InterPro" id="IPR036271">
    <property type="entry name" value="Tet_transcr_reg_TetR-rel_C_sf"/>
</dbReference>
<protein>
    <submittedName>
        <fullName evidence="4">Transcriptional regulator, TetR family</fullName>
    </submittedName>
</protein>
<dbReference type="SUPFAM" id="SSF46689">
    <property type="entry name" value="Homeodomain-like"/>
    <property type="match status" value="1"/>
</dbReference>
<dbReference type="RefSeq" id="WP_072311959.1">
    <property type="nucleotide sequence ID" value="NZ_FPIW01000030.1"/>
</dbReference>
<dbReference type="Proteomes" id="UP000182680">
    <property type="component" value="Unassembled WGS sequence"/>
</dbReference>
<sequence>MSNTVKTDGKAPVTAIPSEHSPFVADQGRQTRNAARTRQRILLAARGLFANNNYESVGTREIAAKAGVNATLINRYFGSKKKLFVAVVESLSELIPPRDVEDDVADLLDQALNSIVHEGEHSQWLDEFRIILFSALDQEVSDIIADFFEKRRKGLARRLTGPGAAARADAVFSLLTGAAIVVSLLRGNQKNDLDQKEFRKKLGQVLVPLLAAG</sequence>
<reference evidence="5" key="1">
    <citation type="submission" date="2016-11" db="EMBL/GenBank/DDBJ databases">
        <authorList>
            <person name="Jaros S."/>
            <person name="Januszkiewicz K."/>
            <person name="Wedrychowicz H."/>
        </authorList>
    </citation>
    <scope>NUCLEOTIDE SEQUENCE [LARGE SCALE GENOMIC DNA]</scope>
    <source>
        <strain evidence="5">DSM 7057</strain>
    </source>
</reference>
<gene>
    <name evidence="4" type="ORF">SAMN02910291_01744</name>
</gene>
<evidence type="ECO:0000313" key="5">
    <source>
        <dbReference type="Proteomes" id="UP000182680"/>
    </source>
</evidence>
<dbReference type="PROSITE" id="PS50977">
    <property type="entry name" value="HTH_TETR_2"/>
    <property type="match status" value="1"/>
</dbReference>
<proteinExistence type="predicted"/>
<dbReference type="SUPFAM" id="SSF48498">
    <property type="entry name" value="Tetracyclin repressor-like, C-terminal domain"/>
    <property type="match status" value="1"/>
</dbReference>
<dbReference type="PANTHER" id="PTHR30055:SF235">
    <property type="entry name" value="TRANSCRIPTIONAL REGULATORY PROTEIN"/>
    <property type="match status" value="1"/>
</dbReference>
<name>A0AA94HTA4_DESDE</name>
<feature type="DNA-binding region" description="H-T-H motif" evidence="2">
    <location>
        <begin position="58"/>
        <end position="77"/>
    </location>
</feature>
<dbReference type="EMBL" id="FPIW01000030">
    <property type="protein sequence ID" value="SFW53905.1"/>
    <property type="molecule type" value="Genomic_DNA"/>
</dbReference>
<dbReference type="GO" id="GO:0003700">
    <property type="term" value="F:DNA-binding transcription factor activity"/>
    <property type="evidence" value="ECO:0007669"/>
    <property type="project" value="TreeGrafter"/>
</dbReference>
<dbReference type="Pfam" id="PF17920">
    <property type="entry name" value="TetR_C_16"/>
    <property type="match status" value="1"/>
</dbReference>
<evidence type="ECO:0000256" key="1">
    <source>
        <dbReference type="ARBA" id="ARBA00023125"/>
    </source>
</evidence>
<evidence type="ECO:0000259" key="3">
    <source>
        <dbReference type="PROSITE" id="PS50977"/>
    </source>
</evidence>
<organism evidence="4 5">
    <name type="scientific">Desulfovibrio desulfuricans</name>
    <dbReference type="NCBI Taxonomy" id="876"/>
    <lineage>
        <taxon>Bacteria</taxon>
        <taxon>Pseudomonadati</taxon>
        <taxon>Thermodesulfobacteriota</taxon>
        <taxon>Desulfovibrionia</taxon>
        <taxon>Desulfovibrionales</taxon>
        <taxon>Desulfovibrionaceae</taxon>
        <taxon>Desulfovibrio</taxon>
    </lineage>
</organism>
<dbReference type="AlphaFoldDB" id="A0AA94HTA4"/>